<keyword evidence="1" id="KW-0812">Transmembrane</keyword>
<dbReference type="AlphaFoldDB" id="A0A0R2F1E4"/>
<reference evidence="2 3" key="1">
    <citation type="journal article" date="2015" name="Genome Announc.">
        <title>Expanding the biotechnology potential of lactobacilli through comparative genomics of 213 strains and associated genera.</title>
        <authorList>
            <person name="Sun Z."/>
            <person name="Harris H.M."/>
            <person name="McCann A."/>
            <person name="Guo C."/>
            <person name="Argimon S."/>
            <person name="Zhang W."/>
            <person name="Yang X."/>
            <person name="Jeffery I.B."/>
            <person name="Cooney J.C."/>
            <person name="Kagawa T.F."/>
            <person name="Liu W."/>
            <person name="Song Y."/>
            <person name="Salvetti E."/>
            <person name="Wrobel A."/>
            <person name="Rasinkangas P."/>
            <person name="Parkhill J."/>
            <person name="Rea M.C."/>
            <person name="O'Sullivan O."/>
            <person name="Ritari J."/>
            <person name="Douillard F.P."/>
            <person name="Paul Ross R."/>
            <person name="Yang R."/>
            <person name="Briner A.E."/>
            <person name="Felis G.E."/>
            <person name="de Vos W.M."/>
            <person name="Barrangou R."/>
            <person name="Klaenhammer T.R."/>
            <person name="Caufield P.W."/>
            <person name="Cui Y."/>
            <person name="Zhang H."/>
            <person name="O'Toole P.W."/>
        </authorList>
    </citation>
    <scope>NUCLEOTIDE SEQUENCE [LARGE SCALE GENOMIC DNA]</scope>
    <source>
        <strain evidence="2 3">DSM 22697</strain>
    </source>
</reference>
<sequence>MIWRIPSIMKMKAKQPWILFLLIIGFGLLGLVLPFSGDDLMWGGQQGLHLMSTNFYNYNGRLFSNILMVGMTRYTILRVLIYGFGSVGLVYLVAAVGFNSKRVKGWQLMLTTALLMTMSQEVFAQTFGWLSGFINYIFGMIPVLLMVIWVRERRPESISKWQWLLFGGLGFVSALIVEHITLYLLLFGICAWIYLKRAHSNKASTVLAFLVGIVLGAIRMFTDPSYLAAFAGKNDQRHLALGQRIIAQIRDTYTQRMYRYVFHENGLIIALLAVGLFILIWRAPIGHNVVKMFVSTLLLGYAFLTFFSSQMFDWGNLNRSGVFNNLLAIASILFVVGVILATALYVQSPQLRTRMWFYIGSALVLSAPFAIITPYGPRCAFGSVAFLLIASLDVLRAVLEPQPRTSAVIVHGSFLLGGISLLLMLLMMTANGYYNNERVVQMRAQARQGKTELVLQRLPFDQYNWNTTPNTDWGWGYPMMLKNARLSQHKYHLVFVPFKAWPN</sequence>
<feature type="transmembrane region" description="Helical" evidence="1">
    <location>
        <begin position="206"/>
        <end position="229"/>
    </location>
</feature>
<feature type="transmembrane region" description="Helical" evidence="1">
    <location>
        <begin position="76"/>
        <end position="96"/>
    </location>
</feature>
<feature type="transmembrane region" description="Helical" evidence="1">
    <location>
        <begin position="163"/>
        <end position="194"/>
    </location>
</feature>
<dbReference type="STRING" id="1423730.FC75_GL002157"/>
<keyword evidence="3" id="KW-1185">Reference proteome</keyword>
<feature type="transmembrane region" description="Helical" evidence="1">
    <location>
        <begin position="411"/>
        <end position="434"/>
    </location>
</feature>
<feature type="transmembrane region" description="Helical" evidence="1">
    <location>
        <begin position="266"/>
        <end position="283"/>
    </location>
</feature>
<feature type="transmembrane region" description="Helical" evidence="1">
    <location>
        <begin position="133"/>
        <end position="151"/>
    </location>
</feature>
<dbReference type="InterPro" id="IPR045691">
    <property type="entry name" value="DUF6056"/>
</dbReference>
<name>A0A0R2F1E4_9LACO</name>
<gene>
    <name evidence="2" type="ORF">FC75_GL002157</name>
</gene>
<comment type="caution">
    <text evidence="2">The sequence shown here is derived from an EMBL/GenBank/DDBJ whole genome shotgun (WGS) entry which is preliminary data.</text>
</comment>
<dbReference type="Pfam" id="PF19528">
    <property type="entry name" value="DUF6056"/>
    <property type="match status" value="1"/>
</dbReference>
<proteinExistence type="predicted"/>
<protein>
    <submittedName>
        <fullName evidence="2">Uncharacterized protein</fullName>
    </submittedName>
</protein>
<feature type="transmembrane region" description="Helical" evidence="1">
    <location>
        <begin position="289"/>
        <end position="309"/>
    </location>
</feature>
<dbReference type="EMBL" id="AYZJ01000043">
    <property type="protein sequence ID" value="KRN21638.1"/>
    <property type="molecule type" value="Genomic_DNA"/>
</dbReference>
<feature type="transmembrane region" description="Helical" evidence="1">
    <location>
        <begin position="321"/>
        <end position="343"/>
    </location>
</feature>
<keyword evidence="1" id="KW-0472">Membrane</keyword>
<feature type="transmembrane region" description="Helical" evidence="1">
    <location>
        <begin position="355"/>
        <end position="372"/>
    </location>
</feature>
<dbReference type="Proteomes" id="UP000050865">
    <property type="component" value="Unassembled WGS sequence"/>
</dbReference>
<evidence type="ECO:0000256" key="1">
    <source>
        <dbReference type="SAM" id="Phobius"/>
    </source>
</evidence>
<dbReference type="PATRIC" id="fig|1423730.4.peg.2241"/>
<keyword evidence="1" id="KW-1133">Transmembrane helix</keyword>
<accession>A0A0R2F1E4</accession>
<organism evidence="2 3">
    <name type="scientific">Lacticaseibacillus camelliae DSM 22697 = JCM 13995</name>
    <dbReference type="NCBI Taxonomy" id="1423730"/>
    <lineage>
        <taxon>Bacteria</taxon>
        <taxon>Bacillati</taxon>
        <taxon>Bacillota</taxon>
        <taxon>Bacilli</taxon>
        <taxon>Lactobacillales</taxon>
        <taxon>Lactobacillaceae</taxon>
        <taxon>Lacticaseibacillus</taxon>
    </lineage>
</organism>
<evidence type="ECO:0000313" key="2">
    <source>
        <dbReference type="EMBL" id="KRN21638.1"/>
    </source>
</evidence>
<evidence type="ECO:0000313" key="3">
    <source>
        <dbReference type="Proteomes" id="UP000050865"/>
    </source>
</evidence>